<dbReference type="PANTHER" id="PTHR30562">
    <property type="entry name" value="UVRC/OXIDOREDUCTASE"/>
    <property type="match status" value="1"/>
</dbReference>
<dbReference type="CDD" id="cd10434">
    <property type="entry name" value="GIY-YIG_UvrC_Cho"/>
    <property type="match status" value="1"/>
</dbReference>
<protein>
    <submittedName>
        <fullName evidence="8">Excinuclease ABC subunit C</fullName>
    </submittedName>
</protein>
<evidence type="ECO:0000256" key="3">
    <source>
        <dbReference type="ARBA" id="ARBA00022769"/>
    </source>
</evidence>
<dbReference type="Pfam" id="PF14520">
    <property type="entry name" value="HHH_5"/>
    <property type="match status" value="1"/>
</dbReference>
<keyword evidence="4" id="KW-0267">Excision nuclease</keyword>
<dbReference type="PATRIC" id="fig|1188233.3.peg.515"/>
<sequence>MINKELIKNISKKPGVYFWKDSNNNIIYIGKAKNLKSRMTQYFDINMQNSFKTNKMRSEIAAFETYVFETEAEALIFERRSILKYKPKFNVAIPTQATFPYIAIKKQKSILKIELSNHYKRKNDILYYGPLVKGKQYQSLIKYLKHLLISKDGQIQKKMSEEAINEAFEKAKRIIKFGKDFKTELIEKRNEASENEDYLLAKYYQNVYELIYSKDSKQNLVFKTKKDLDAFGFFIANNVISISILHYRSAIMLNKTDFIFNINTSLKDFISNFLEEYYAKNQIPNYILLDLDYLDLFIDEEIKSHFLSNQTHIYNQILGMAYENAKNDIDNKIKKFKKTNNLDLILSDLFILLKQKTNKFVIFDNSFMSHTKEVVGACFVYQNGIIDPSKKRAYILTRNKNSNSDFNYMYQNVDKFLKSNNEDIDFILVDGSIIQIKAAKKAMHDNQTTLPIFGLRKDILHTFEALVDENDKEIPIENKDTFNYLLRIDNEIDAYAKRWFNQRHKKNMIETPLEKILGIGEKTKKLLLEKFGTYDAIYNSSIEQLEEIVPKKIAIKIKEASNSNK</sequence>
<dbReference type="EMBL" id="AORI01000011">
    <property type="protein sequence ID" value="ENY68734.1"/>
    <property type="molecule type" value="Genomic_DNA"/>
</dbReference>
<keyword evidence="5" id="KW-0234">DNA repair</keyword>
<dbReference type="Proteomes" id="UP000013131">
    <property type="component" value="Unassembled WGS sequence"/>
</dbReference>
<keyword evidence="2" id="KW-0227">DNA damage</keyword>
<dbReference type="STRING" id="1188233.MAU_5320"/>
<organism evidence="8 9">
    <name type="scientific">Metamycoplasma auris 15026</name>
    <dbReference type="NCBI Taxonomy" id="1188233"/>
    <lineage>
        <taxon>Bacteria</taxon>
        <taxon>Bacillati</taxon>
        <taxon>Mycoplasmatota</taxon>
        <taxon>Mycoplasmoidales</taxon>
        <taxon>Metamycoplasmataceae</taxon>
        <taxon>Metamycoplasma</taxon>
    </lineage>
</organism>
<dbReference type="Pfam" id="PF08459">
    <property type="entry name" value="UvrC_RNaseH_dom"/>
    <property type="match status" value="1"/>
</dbReference>
<dbReference type="InterPro" id="IPR047296">
    <property type="entry name" value="GIY-YIG_UvrC_Cho"/>
</dbReference>
<feature type="domain" description="UvrC family homology region profile" evidence="7">
    <location>
        <begin position="231"/>
        <end position="443"/>
    </location>
</feature>
<accession>N9TRE9</accession>
<dbReference type="SUPFAM" id="SSF47781">
    <property type="entry name" value="RuvA domain 2-like"/>
    <property type="match status" value="1"/>
</dbReference>
<dbReference type="FunFam" id="3.40.1440.10:FF:000001">
    <property type="entry name" value="UvrABC system protein C"/>
    <property type="match status" value="1"/>
</dbReference>
<evidence type="ECO:0000313" key="8">
    <source>
        <dbReference type="EMBL" id="ENY68734.1"/>
    </source>
</evidence>
<comment type="caution">
    <text evidence="8">The sequence shown here is derived from an EMBL/GenBank/DDBJ whole genome shotgun (WGS) entry which is preliminary data.</text>
</comment>
<dbReference type="GO" id="GO:0006289">
    <property type="term" value="P:nucleotide-excision repair"/>
    <property type="evidence" value="ECO:0007669"/>
    <property type="project" value="InterPro"/>
</dbReference>
<evidence type="ECO:0000256" key="5">
    <source>
        <dbReference type="ARBA" id="ARBA00023204"/>
    </source>
</evidence>
<evidence type="ECO:0000259" key="7">
    <source>
        <dbReference type="PROSITE" id="PS50165"/>
    </source>
</evidence>
<dbReference type="InterPro" id="IPR035901">
    <property type="entry name" value="GIY-YIG_endonuc_sf"/>
</dbReference>
<keyword evidence="3" id="KW-0228">DNA excision</keyword>
<dbReference type="PROSITE" id="PS50164">
    <property type="entry name" value="GIY_YIG"/>
    <property type="match status" value="1"/>
</dbReference>
<dbReference type="InterPro" id="IPR001162">
    <property type="entry name" value="UvrC_RNase_H_dom"/>
</dbReference>
<dbReference type="AlphaFoldDB" id="N9TRE9"/>
<proteinExistence type="predicted"/>
<gene>
    <name evidence="8" type="primary">uvrC</name>
    <name evidence="8" type="ORF">MAU_5320</name>
</gene>
<evidence type="ECO:0000313" key="9">
    <source>
        <dbReference type="Proteomes" id="UP000013131"/>
    </source>
</evidence>
<dbReference type="Gene3D" id="3.40.1440.10">
    <property type="entry name" value="GIY-YIG endonuclease"/>
    <property type="match status" value="1"/>
</dbReference>
<evidence type="ECO:0000259" key="6">
    <source>
        <dbReference type="PROSITE" id="PS50164"/>
    </source>
</evidence>
<evidence type="ECO:0000256" key="2">
    <source>
        <dbReference type="ARBA" id="ARBA00022763"/>
    </source>
</evidence>
<feature type="domain" description="GIY-YIG" evidence="6">
    <location>
        <begin position="12"/>
        <end position="91"/>
    </location>
</feature>
<dbReference type="SMART" id="SM00465">
    <property type="entry name" value="GIYc"/>
    <property type="match status" value="1"/>
</dbReference>
<dbReference type="eggNOG" id="COG0322">
    <property type="taxonomic scope" value="Bacteria"/>
</dbReference>
<dbReference type="PROSITE" id="PS50165">
    <property type="entry name" value="UVRC"/>
    <property type="match status" value="1"/>
</dbReference>
<dbReference type="Pfam" id="PF22920">
    <property type="entry name" value="UvrC_RNaseH"/>
    <property type="match status" value="1"/>
</dbReference>
<dbReference type="Pfam" id="PF01541">
    <property type="entry name" value="GIY-YIG"/>
    <property type="match status" value="1"/>
</dbReference>
<evidence type="ECO:0000256" key="1">
    <source>
        <dbReference type="ARBA" id="ARBA00022490"/>
    </source>
</evidence>
<dbReference type="InterPro" id="IPR010994">
    <property type="entry name" value="RuvA_2-like"/>
</dbReference>
<reference evidence="8 9" key="1">
    <citation type="journal article" date="2013" name="Genome Announc.">
        <title>Draft Genome Sequences of Mycoplasma auris and Mycoplasma yeatsii, Two Species of the Ear Canal of Caprinae.</title>
        <authorList>
            <person name="Dordet-Frisoni E."/>
            <person name="Baranowski E."/>
            <person name="Barre A."/>
            <person name="Blanchard A."/>
            <person name="Breton M."/>
            <person name="Couture C."/>
            <person name="Dupuy V."/>
            <person name="Gaurivaud P."/>
            <person name="Jacob D."/>
            <person name="Lemaitre C."/>
            <person name="Manso-Silvan L."/>
            <person name="Nikolski M."/>
            <person name="Nouvel L.X."/>
            <person name="Poumarat F."/>
            <person name="Sirand-Pugnet P."/>
            <person name="Thebault P."/>
            <person name="Theil S."/>
            <person name="Thiaucourt F."/>
            <person name="Citti C."/>
            <person name="Tardy F."/>
        </authorList>
    </citation>
    <scope>NUCLEOTIDE SEQUENCE [LARGE SCALE GENOMIC DNA]</scope>
    <source>
        <strain evidence="8 9">15026</strain>
    </source>
</reference>
<name>N9TRE9_9BACT</name>
<dbReference type="PANTHER" id="PTHR30562:SF1">
    <property type="entry name" value="UVRABC SYSTEM PROTEIN C"/>
    <property type="match status" value="1"/>
</dbReference>
<dbReference type="InterPro" id="IPR038476">
    <property type="entry name" value="UvrC_RNase_H_dom_sf"/>
</dbReference>
<evidence type="ECO:0000256" key="4">
    <source>
        <dbReference type="ARBA" id="ARBA00022881"/>
    </source>
</evidence>
<dbReference type="SUPFAM" id="SSF82771">
    <property type="entry name" value="GIY-YIG endonuclease"/>
    <property type="match status" value="1"/>
</dbReference>
<dbReference type="GO" id="GO:0009381">
    <property type="term" value="F:excinuclease ABC activity"/>
    <property type="evidence" value="ECO:0007669"/>
    <property type="project" value="InterPro"/>
</dbReference>
<keyword evidence="9" id="KW-1185">Reference proteome</keyword>
<dbReference type="OrthoDB" id="9804933at2"/>
<dbReference type="Gene3D" id="1.10.150.20">
    <property type="entry name" value="5' to 3' exonuclease, C-terminal subdomain"/>
    <property type="match status" value="1"/>
</dbReference>
<dbReference type="InterPro" id="IPR000305">
    <property type="entry name" value="GIY-YIG_endonuc"/>
</dbReference>
<dbReference type="GO" id="GO:0009380">
    <property type="term" value="C:excinuclease repair complex"/>
    <property type="evidence" value="ECO:0007669"/>
    <property type="project" value="TreeGrafter"/>
</dbReference>
<dbReference type="Gene3D" id="3.30.420.340">
    <property type="entry name" value="UvrC, RNAse H endonuclease domain"/>
    <property type="match status" value="1"/>
</dbReference>
<keyword evidence="1" id="KW-0963">Cytoplasm</keyword>
<dbReference type="InterPro" id="IPR050066">
    <property type="entry name" value="UvrABC_protein_C"/>
</dbReference>